<evidence type="ECO:0000256" key="5">
    <source>
        <dbReference type="ARBA" id="ARBA00023237"/>
    </source>
</evidence>
<name>A0ABR8Y933_9BACT</name>
<feature type="domain" description="SusD-like N-terminal" evidence="7">
    <location>
        <begin position="121"/>
        <end position="212"/>
    </location>
</feature>
<dbReference type="PROSITE" id="PS51257">
    <property type="entry name" value="PROKAR_LIPOPROTEIN"/>
    <property type="match status" value="1"/>
</dbReference>
<sequence>MKKKYSTIKLVSLFVGSILTVSCNDSFLDRYPIAEISPENSFKTADDLRLYTNGFYEQLPSIRNIIDADLKTDNVLYSSIPDEQRSHERILPSETGSGGWDWEDLREINLFFDNYQRCTDEAGRDKYEGVARFFRAWFYFDKVKRFGDVPWYETVIQTGDIDLLYKARDSREFVVSKIIQDLEIAVDKLGDERASDQVTRWTALALLSRVCLYEGTFRKYHTELGIQGSDTLLQKAYEAAGRVMDESGYTLYSTGNPDTDYRDLFASTLKEDEVILGRRYSLTLNQMHNVNYYLTSRTQRDIGLTKDLVDSYLQLNGMPFTSKTGYATMGFYDEMQSRDRRLAQTIRSLGYQRIGGTATLLPDFAATMTGYQLCKFLSDETQDGDGASYQDVAFIRYAEVLLNYAEAKAELGIITQDDIDRTIRLIRSRVSMPNLDMTSANQSPDAVLAALYPNVSGSNQGIILEIRRERRIELVMEGFRWDDLVRWKAGKLLEPHFIGMYFPSLGEFDLDGDGAPDLMLYTGTAPSTTAAQSVEIGGVLQLTEGDHGNLIGFKDNTKQFDESRDYLYPLPTGDLLLNENLEQNPNWDK</sequence>
<organism evidence="8 9">
    <name type="scientific">Phocaeicola intestinalis</name>
    <dbReference type="NCBI Taxonomy" id="2762212"/>
    <lineage>
        <taxon>Bacteria</taxon>
        <taxon>Pseudomonadati</taxon>
        <taxon>Bacteroidota</taxon>
        <taxon>Bacteroidia</taxon>
        <taxon>Bacteroidales</taxon>
        <taxon>Bacteroidaceae</taxon>
        <taxon>Phocaeicola</taxon>
    </lineage>
</organism>
<comment type="caution">
    <text evidence="8">The sequence shown here is derived from an EMBL/GenBank/DDBJ whole genome shotgun (WGS) entry which is preliminary data.</text>
</comment>
<accession>A0ABR8Y933</accession>
<dbReference type="Pfam" id="PF07980">
    <property type="entry name" value="SusD_RagB"/>
    <property type="match status" value="1"/>
</dbReference>
<dbReference type="Gene3D" id="1.25.40.390">
    <property type="match status" value="1"/>
</dbReference>
<dbReference type="Proteomes" id="UP000620874">
    <property type="component" value="Unassembled WGS sequence"/>
</dbReference>
<dbReference type="SUPFAM" id="SSF48452">
    <property type="entry name" value="TPR-like"/>
    <property type="match status" value="1"/>
</dbReference>
<evidence type="ECO:0000313" key="9">
    <source>
        <dbReference type="Proteomes" id="UP000620874"/>
    </source>
</evidence>
<dbReference type="InterPro" id="IPR012944">
    <property type="entry name" value="SusD_RagB_dom"/>
</dbReference>
<evidence type="ECO:0000313" key="8">
    <source>
        <dbReference type="EMBL" id="MBD8040662.1"/>
    </source>
</evidence>
<dbReference type="InterPro" id="IPR011990">
    <property type="entry name" value="TPR-like_helical_dom_sf"/>
</dbReference>
<dbReference type="InterPro" id="IPR033985">
    <property type="entry name" value="SusD-like_N"/>
</dbReference>
<gene>
    <name evidence="8" type="ORF">H9625_09475</name>
</gene>
<comment type="similarity">
    <text evidence="2">Belongs to the SusD family.</text>
</comment>
<dbReference type="Pfam" id="PF14322">
    <property type="entry name" value="SusD-like_3"/>
    <property type="match status" value="1"/>
</dbReference>
<evidence type="ECO:0000259" key="7">
    <source>
        <dbReference type="Pfam" id="PF14322"/>
    </source>
</evidence>
<keyword evidence="5" id="KW-0998">Cell outer membrane</keyword>
<evidence type="ECO:0000256" key="3">
    <source>
        <dbReference type="ARBA" id="ARBA00022729"/>
    </source>
</evidence>
<proteinExistence type="inferred from homology"/>
<feature type="domain" description="RagB/SusD" evidence="6">
    <location>
        <begin position="273"/>
        <end position="587"/>
    </location>
</feature>
<dbReference type="EMBL" id="JACSPP010000026">
    <property type="protein sequence ID" value="MBD8040662.1"/>
    <property type="molecule type" value="Genomic_DNA"/>
</dbReference>
<keyword evidence="9" id="KW-1185">Reference proteome</keyword>
<evidence type="ECO:0000256" key="4">
    <source>
        <dbReference type="ARBA" id="ARBA00023136"/>
    </source>
</evidence>
<keyword evidence="3" id="KW-0732">Signal</keyword>
<evidence type="ECO:0000259" key="6">
    <source>
        <dbReference type="Pfam" id="PF07980"/>
    </source>
</evidence>
<protein>
    <submittedName>
        <fullName evidence="8">RagB/SusD family nutrient uptake outer membrane protein</fullName>
    </submittedName>
</protein>
<evidence type="ECO:0000256" key="1">
    <source>
        <dbReference type="ARBA" id="ARBA00004442"/>
    </source>
</evidence>
<keyword evidence="4" id="KW-0472">Membrane</keyword>
<comment type="subcellular location">
    <subcellularLocation>
        <location evidence="1">Cell outer membrane</location>
    </subcellularLocation>
</comment>
<reference evidence="8 9" key="1">
    <citation type="submission" date="2020-08" db="EMBL/GenBank/DDBJ databases">
        <title>A Genomic Blueprint of the Chicken Gut Microbiome.</title>
        <authorList>
            <person name="Gilroy R."/>
            <person name="Ravi A."/>
            <person name="Getino M."/>
            <person name="Pursley I."/>
            <person name="Horton D.L."/>
            <person name="Alikhan N.-F."/>
            <person name="Baker D."/>
            <person name="Gharbi K."/>
            <person name="Hall N."/>
            <person name="Watson M."/>
            <person name="Adriaenssens E.M."/>
            <person name="Foster-Nyarko E."/>
            <person name="Jarju S."/>
            <person name="Secka A."/>
            <person name="Antonio M."/>
            <person name="Oren A."/>
            <person name="Chaudhuri R."/>
            <person name="La Ragione R.M."/>
            <person name="Hildebrand F."/>
            <person name="Pallen M.J."/>
        </authorList>
    </citation>
    <scope>NUCLEOTIDE SEQUENCE [LARGE SCALE GENOMIC DNA]</scope>
    <source>
        <strain evidence="8 9">Sa1CVN1</strain>
    </source>
</reference>
<evidence type="ECO:0000256" key="2">
    <source>
        <dbReference type="ARBA" id="ARBA00006275"/>
    </source>
</evidence>
<dbReference type="RefSeq" id="WP_191764068.1">
    <property type="nucleotide sequence ID" value="NZ_JACSPP010000026.1"/>
</dbReference>